<dbReference type="Gene3D" id="3.50.50.60">
    <property type="entry name" value="FAD/NAD(P)-binding domain"/>
    <property type="match status" value="1"/>
</dbReference>
<comment type="caution">
    <text evidence="5">The sequence shown here is derived from an EMBL/GenBank/DDBJ whole genome shotgun (WGS) entry which is preliminary data.</text>
</comment>
<dbReference type="AlphaFoldDB" id="A0AAV7KM23"/>
<dbReference type="SUPFAM" id="SSF51905">
    <property type="entry name" value="FAD/NAD(P)-binding domain"/>
    <property type="match status" value="1"/>
</dbReference>
<evidence type="ECO:0000256" key="3">
    <source>
        <dbReference type="ARBA" id="ARBA00046185"/>
    </source>
</evidence>
<name>A0AAV7KM23_9METZ</name>
<dbReference type="Proteomes" id="UP001165289">
    <property type="component" value="Unassembled WGS sequence"/>
</dbReference>
<protein>
    <recommendedName>
        <fullName evidence="2">FAD-dependent oxidoreductase domain-containing protein 1</fullName>
    </recommendedName>
</protein>
<evidence type="ECO:0000313" key="6">
    <source>
        <dbReference type="Proteomes" id="UP001165289"/>
    </source>
</evidence>
<reference evidence="5 6" key="1">
    <citation type="journal article" date="2023" name="BMC Biol.">
        <title>The compact genome of the sponge Oopsacas minuta (Hexactinellida) is lacking key metazoan core genes.</title>
        <authorList>
            <person name="Santini S."/>
            <person name="Schenkelaars Q."/>
            <person name="Jourda C."/>
            <person name="Duchesne M."/>
            <person name="Belahbib H."/>
            <person name="Rocher C."/>
            <person name="Selva M."/>
            <person name="Riesgo A."/>
            <person name="Vervoort M."/>
            <person name="Leys S.P."/>
            <person name="Kodjabachian L."/>
            <person name="Le Bivic A."/>
            <person name="Borchiellini C."/>
            <person name="Claverie J.M."/>
            <person name="Renard E."/>
        </authorList>
    </citation>
    <scope>NUCLEOTIDE SEQUENCE [LARGE SCALE GENOMIC DNA]</scope>
    <source>
        <strain evidence="5">SPO-2</strain>
    </source>
</reference>
<gene>
    <name evidence="5" type="ORF">LOD99_9610</name>
</gene>
<dbReference type="GO" id="GO:0016491">
    <property type="term" value="F:oxidoreductase activity"/>
    <property type="evidence" value="ECO:0007669"/>
    <property type="project" value="UniProtKB-KW"/>
</dbReference>
<dbReference type="InterPro" id="IPR036188">
    <property type="entry name" value="FAD/NAD-bd_sf"/>
</dbReference>
<feature type="domain" description="FAD dependent oxidoreductase" evidence="4">
    <location>
        <begin position="25"/>
        <end position="387"/>
    </location>
</feature>
<accession>A0AAV7KM23</accession>
<dbReference type="GO" id="GO:0005739">
    <property type="term" value="C:mitochondrion"/>
    <property type="evidence" value="ECO:0007669"/>
    <property type="project" value="GOC"/>
</dbReference>
<evidence type="ECO:0000259" key="4">
    <source>
        <dbReference type="Pfam" id="PF01266"/>
    </source>
</evidence>
<keyword evidence="1" id="KW-0560">Oxidoreductase</keyword>
<evidence type="ECO:0000313" key="5">
    <source>
        <dbReference type="EMBL" id="KAI6662023.1"/>
    </source>
</evidence>
<keyword evidence="6" id="KW-1185">Reference proteome</keyword>
<dbReference type="InterPro" id="IPR006076">
    <property type="entry name" value="FAD-dep_OxRdtase"/>
</dbReference>
<dbReference type="Gene3D" id="3.30.9.10">
    <property type="entry name" value="D-Amino Acid Oxidase, subunit A, domain 2"/>
    <property type="match status" value="1"/>
</dbReference>
<dbReference type="EMBL" id="JAKMXF010000001">
    <property type="protein sequence ID" value="KAI6662023.1"/>
    <property type="molecule type" value="Genomic_DNA"/>
</dbReference>
<proteinExistence type="predicted"/>
<sequence>MYSLCSKLLTSFNPTHCLIRWKHYDVTIVGGGIMGMSSAFFLSKRVPSSSICVLERDRTYSMASTPRSVGSIRQQFSLRENIQLSSYSFDFLQNINSQLRVDDPIDIGFTSGGYCFLATERMRDNLLENNKIQLENGAEVELIEACDLKQRFPWINPEGVSLASLGRGREGWFDPWLLLNAFKIKIHSLDIDVINGDVIKIDMSRGKISGLTFVDSNGSKSEITCSHLIIAAGAWSDSVIKMVNPEFGLPIRPRKRMVFVYKCKDFHDTTFPMLIDSSGVYTRREGTHDTFICGKSPDTDKDTDTLDLEVEYEFFDKEIWPALAHRVPAFEAIKVVSGWAGTYEYNTLDQNGIMGIHDKVNNLYLVGGFSGHGIQQSPAVGRVMSELVLDGETHSIDLKRMGYERVRDRNPLKERNII</sequence>
<dbReference type="PANTHER" id="PTHR13847:SF287">
    <property type="entry name" value="FAD-DEPENDENT OXIDOREDUCTASE DOMAIN-CONTAINING PROTEIN 1"/>
    <property type="match status" value="1"/>
</dbReference>
<organism evidence="5 6">
    <name type="scientific">Oopsacas minuta</name>
    <dbReference type="NCBI Taxonomy" id="111878"/>
    <lineage>
        <taxon>Eukaryota</taxon>
        <taxon>Metazoa</taxon>
        <taxon>Porifera</taxon>
        <taxon>Hexactinellida</taxon>
        <taxon>Hexasterophora</taxon>
        <taxon>Lyssacinosida</taxon>
        <taxon>Leucopsacidae</taxon>
        <taxon>Oopsacas</taxon>
    </lineage>
</organism>
<dbReference type="PANTHER" id="PTHR13847">
    <property type="entry name" value="SARCOSINE DEHYDROGENASE-RELATED"/>
    <property type="match status" value="1"/>
</dbReference>
<evidence type="ECO:0000256" key="2">
    <source>
        <dbReference type="ARBA" id="ARBA00039785"/>
    </source>
</evidence>
<dbReference type="Pfam" id="PF01266">
    <property type="entry name" value="DAO"/>
    <property type="match status" value="1"/>
</dbReference>
<comment type="function">
    <text evidence="3">Required for the assembly of the mitochondrial membrane respiratory chain NADH dehydrogenase (Complex I). Involved in mid-late stages of complex I assembly.</text>
</comment>
<dbReference type="GO" id="GO:0032981">
    <property type="term" value="P:mitochondrial respiratory chain complex I assembly"/>
    <property type="evidence" value="ECO:0007669"/>
    <property type="project" value="TreeGrafter"/>
</dbReference>
<evidence type="ECO:0000256" key="1">
    <source>
        <dbReference type="ARBA" id="ARBA00023002"/>
    </source>
</evidence>